<dbReference type="InParanoid" id="A0A2H3DKZ0"/>
<gene>
    <name evidence="1" type="ORF">ARMGADRAFT_179080</name>
</gene>
<proteinExistence type="predicted"/>
<dbReference type="Proteomes" id="UP000217790">
    <property type="component" value="Unassembled WGS sequence"/>
</dbReference>
<evidence type="ECO:0000313" key="1">
    <source>
        <dbReference type="EMBL" id="PBK92142.1"/>
    </source>
</evidence>
<accession>A0A2H3DKZ0</accession>
<keyword evidence="2" id="KW-1185">Reference proteome</keyword>
<protein>
    <submittedName>
        <fullName evidence="1">Uncharacterized protein</fullName>
    </submittedName>
</protein>
<sequence length="105" mass="11527">MSSLTFQHSTILSSFLFISTTRLPCLISLPSLIKQATVNSIPRADLFSTSYTGQVQASAMSVFRPNSLLSAQFSRAHQRDGHAVTMECEGIGLHSENDGNLKRRL</sequence>
<reference evidence="2" key="1">
    <citation type="journal article" date="2017" name="Nat. Ecol. Evol.">
        <title>Genome expansion and lineage-specific genetic innovations in the forest pathogenic fungi Armillaria.</title>
        <authorList>
            <person name="Sipos G."/>
            <person name="Prasanna A.N."/>
            <person name="Walter M.C."/>
            <person name="O'Connor E."/>
            <person name="Balint B."/>
            <person name="Krizsan K."/>
            <person name="Kiss B."/>
            <person name="Hess J."/>
            <person name="Varga T."/>
            <person name="Slot J."/>
            <person name="Riley R."/>
            <person name="Boka B."/>
            <person name="Rigling D."/>
            <person name="Barry K."/>
            <person name="Lee J."/>
            <person name="Mihaltcheva S."/>
            <person name="LaButti K."/>
            <person name="Lipzen A."/>
            <person name="Waldron R."/>
            <person name="Moloney N.M."/>
            <person name="Sperisen C."/>
            <person name="Kredics L."/>
            <person name="Vagvoelgyi C."/>
            <person name="Patrignani A."/>
            <person name="Fitzpatrick D."/>
            <person name="Nagy I."/>
            <person name="Doyle S."/>
            <person name="Anderson J.B."/>
            <person name="Grigoriev I.V."/>
            <person name="Gueldener U."/>
            <person name="Muensterkoetter M."/>
            <person name="Nagy L.G."/>
        </authorList>
    </citation>
    <scope>NUCLEOTIDE SEQUENCE [LARGE SCALE GENOMIC DNA]</scope>
    <source>
        <strain evidence="2">Ar21-2</strain>
    </source>
</reference>
<dbReference type="EMBL" id="KZ293659">
    <property type="protein sequence ID" value="PBK92142.1"/>
    <property type="molecule type" value="Genomic_DNA"/>
</dbReference>
<name>A0A2H3DKZ0_ARMGA</name>
<evidence type="ECO:0000313" key="2">
    <source>
        <dbReference type="Proteomes" id="UP000217790"/>
    </source>
</evidence>
<organism evidence="1 2">
    <name type="scientific">Armillaria gallica</name>
    <name type="common">Bulbous honey fungus</name>
    <name type="synonym">Armillaria bulbosa</name>
    <dbReference type="NCBI Taxonomy" id="47427"/>
    <lineage>
        <taxon>Eukaryota</taxon>
        <taxon>Fungi</taxon>
        <taxon>Dikarya</taxon>
        <taxon>Basidiomycota</taxon>
        <taxon>Agaricomycotina</taxon>
        <taxon>Agaricomycetes</taxon>
        <taxon>Agaricomycetidae</taxon>
        <taxon>Agaricales</taxon>
        <taxon>Marasmiineae</taxon>
        <taxon>Physalacriaceae</taxon>
        <taxon>Armillaria</taxon>
    </lineage>
</organism>
<dbReference type="AlphaFoldDB" id="A0A2H3DKZ0"/>